<dbReference type="AlphaFoldDB" id="X0SKB1"/>
<accession>X0SKB1</accession>
<reference evidence="1" key="1">
    <citation type="journal article" date="2014" name="Front. Microbiol.">
        <title>High frequency of phylogenetically diverse reductive dehalogenase-homologous genes in deep subseafloor sedimentary metagenomes.</title>
        <authorList>
            <person name="Kawai M."/>
            <person name="Futagami T."/>
            <person name="Toyoda A."/>
            <person name="Takaki Y."/>
            <person name="Nishi S."/>
            <person name="Hori S."/>
            <person name="Arai W."/>
            <person name="Tsubouchi T."/>
            <person name="Morono Y."/>
            <person name="Uchiyama I."/>
            <person name="Ito T."/>
            <person name="Fujiyama A."/>
            <person name="Inagaki F."/>
            <person name="Takami H."/>
        </authorList>
    </citation>
    <scope>NUCLEOTIDE SEQUENCE</scope>
    <source>
        <strain evidence="1">Expedition CK06-06</strain>
    </source>
</reference>
<feature type="non-terminal residue" evidence="1">
    <location>
        <position position="93"/>
    </location>
</feature>
<gene>
    <name evidence="1" type="ORF">S01H1_03293</name>
</gene>
<name>X0SKB1_9ZZZZ</name>
<sequence>MSKLLDKLNQVSRGSPPPLGFRAAVAAPKSPRMVLIAVLAAGDAPAAAAAKENADAVLLCEAEITKLFEKIEKLTASLGELPWGVSLGEASEE</sequence>
<comment type="caution">
    <text evidence="1">The sequence shown here is derived from an EMBL/GenBank/DDBJ whole genome shotgun (WGS) entry which is preliminary data.</text>
</comment>
<evidence type="ECO:0000313" key="1">
    <source>
        <dbReference type="EMBL" id="GAF76327.1"/>
    </source>
</evidence>
<proteinExistence type="predicted"/>
<dbReference type="EMBL" id="BARS01001787">
    <property type="protein sequence ID" value="GAF76327.1"/>
    <property type="molecule type" value="Genomic_DNA"/>
</dbReference>
<organism evidence="1">
    <name type="scientific">marine sediment metagenome</name>
    <dbReference type="NCBI Taxonomy" id="412755"/>
    <lineage>
        <taxon>unclassified sequences</taxon>
        <taxon>metagenomes</taxon>
        <taxon>ecological metagenomes</taxon>
    </lineage>
</organism>
<protein>
    <submittedName>
        <fullName evidence="1">Uncharacterized protein</fullName>
    </submittedName>
</protein>